<evidence type="ECO:0000256" key="3">
    <source>
        <dbReference type="PROSITE-ProRule" id="PRU00284"/>
    </source>
</evidence>
<keyword evidence="8" id="KW-1185">Reference proteome</keyword>
<dbReference type="Pfam" id="PF00015">
    <property type="entry name" value="MCPsignal"/>
    <property type="match status" value="1"/>
</dbReference>
<dbReference type="RefSeq" id="WP_194700353.1">
    <property type="nucleotide sequence ID" value="NZ_JADKNH010000002.1"/>
</dbReference>
<dbReference type="Gene3D" id="6.10.340.10">
    <property type="match status" value="1"/>
</dbReference>
<name>A0ABR9ZNR0_9FIRM</name>
<dbReference type="SMART" id="SM00304">
    <property type="entry name" value="HAMP"/>
    <property type="match status" value="1"/>
</dbReference>
<dbReference type="PANTHER" id="PTHR32089:SF112">
    <property type="entry name" value="LYSOZYME-LIKE PROTEIN-RELATED"/>
    <property type="match status" value="1"/>
</dbReference>
<reference evidence="7 8" key="1">
    <citation type="submission" date="2020-11" db="EMBL/GenBank/DDBJ databases">
        <title>Fusibacter basophilias sp. nov.</title>
        <authorList>
            <person name="Qiu D."/>
        </authorList>
    </citation>
    <scope>NUCLEOTIDE SEQUENCE [LARGE SCALE GENOMIC DNA]</scope>
    <source>
        <strain evidence="7 8">Q10-2</strain>
    </source>
</reference>
<keyword evidence="4" id="KW-0472">Membrane</keyword>
<gene>
    <name evidence="7" type="ORF">ISU02_03215</name>
</gene>
<dbReference type="InterPro" id="IPR004089">
    <property type="entry name" value="MCPsignal_dom"/>
</dbReference>
<feature type="transmembrane region" description="Helical" evidence="4">
    <location>
        <begin position="310"/>
        <end position="329"/>
    </location>
</feature>
<keyword evidence="1 3" id="KW-0807">Transducer</keyword>
<dbReference type="Pfam" id="PF00672">
    <property type="entry name" value="HAMP"/>
    <property type="match status" value="1"/>
</dbReference>
<dbReference type="CDD" id="cd06225">
    <property type="entry name" value="HAMP"/>
    <property type="match status" value="1"/>
</dbReference>
<feature type="transmembrane region" description="Helical" evidence="4">
    <location>
        <begin position="12"/>
        <end position="35"/>
    </location>
</feature>
<keyword evidence="4" id="KW-1133">Transmembrane helix</keyword>
<dbReference type="CDD" id="cd11386">
    <property type="entry name" value="MCP_signal"/>
    <property type="match status" value="1"/>
</dbReference>
<dbReference type="Gene3D" id="3.30.450.20">
    <property type="entry name" value="PAS domain"/>
    <property type="match status" value="2"/>
</dbReference>
<evidence type="ECO:0000259" key="6">
    <source>
        <dbReference type="PROSITE" id="PS50885"/>
    </source>
</evidence>
<accession>A0ABR9ZNR0</accession>
<dbReference type="PANTHER" id="PTHR32089">
    <property type="entry name" value="METHYL-ACCEPTING CHEMOTAXIS PROTEIN MCPB"/>
    <property type="match status" value="1"/>
</dbReference>
<dbReference type="SUPFAM" id="SSF103190">
    <property type="entry name" value="Sensory domain-like"/>
    <property type="match status" value="1"/>
</dbReference>
<sequence length="687" mass="74583">MKVGFKINSIRTKLLISIIPLIMISFLVVSIVVSLQAKQVVSQEIADKIHTEVALATNQIELHLGLHKSIPIMLAQTVESLGISSSTKEPLIELLKNAPFKNEDTFGTGIYMADEYDSMWYCPYAYKNGDKIVCTTDYFGDYTQNDWYVIGDTKAPIAWTEPYYNVVSNKTMITATAPIRNASGKMIGVATGDFDIGNIQKIVGDISLGESSKAFAMLLTSDGNYISNKSEEMANIEKGAFLNIANDENISLASIAPNIIENKKGVAYYASSDGENTLYFDSIDETGWIVCISIPNSEIYQPVKDIVLKIIWITLGAVILAIILVVVLAKRMTNPIFGLQNAVSEIAEGNLTHIYETKGSDEIGSMGRLIEDMRQNLNGMIKQMTIISRNVASSSSELNSSAEQNGAASEQIAESVQKISESTETIRKVSSVVFTSSNSVTEMLKSMNDSIKEINLLLDAVTIKVHKGNDVVQNAVTSMNETEDSLKKSMVSMQQLSDQSKKINDIIEAIKQIASQTNLLALNASIEAARAGEAGRGFAVVADEIRKLAEESNISAERISKIVGAIQSSVESTVDSSLENSKSVVQTSQTVQTAGQFFNEIATSIEAVVSQMVQVTEFMTTVQDSSDQMLESVNHLDDLTTKTAGEAQTIAAAAEEQSASTLEMSTSSEGLTTMASDLHHSIQKFKI</sequence>
<dbReference type="Pfam" id="PF22673">
    <property type="entry name" value="MCP-like_PDC_1"/>
    <property type="match status" value="1"/>
</dbReference>
<evidence type="ECO:0000313" key="7">
    <source>
        <dbReference type="EMBL" id="MBF4692108.1"/>
    </source>
</evidence>
<feature type="domain" description="HAMP" evidence="6">
    <location>
        <begin position="330"/>
        <end position="382"/>
    </location>
</feature>
<dbReference type="SUPFAM" id="SSF58104">
    <property type="entry name" value="Methyl-accepting chemotaxis protein (MCP) signaling domain"/>
    <property type="match status" value="1"/>
</dbReference>
<evidence type="ECO:0000256" key="2">
    <source>
        <dbReference type="ARBA" id="ARBA00029447"/>
    </source>
</evidence>
<dbReference type="InterPro" id="IPR029151">
    <property type="entry name" value="Sensor-like_sf"/>
</dbReference>
<dbReference type="Proteomes" id="UP000614200">
    <property type="component" value="Unassembled WGS sequence"/>
</dbReference>
<evidence type="ECO:0000313" key="8">
    <source>
        <dbReference type="Proteomes" id="UP000614200"/>
    </source>
</evidence>
<dbReference type="EMBL" id="JADKNH010000002">
    <property type="protein sequence ID" value="MBF4692108.1"/>
    <property type="molecule type" value="Genomic_DNA"/>
</dbReference>
<proteinExistence type="inferred from homology"/>
<comment type="caution">
    <text evidence="7">The sequence shown here is derived from an EMBL/GenBank/DDBJ whole genome shotgun (WGS) entry which is preliminary data.</text>
</comment>
<dbReference type="InterPro" id="IPR003660">
    <property type="entry name" value="HAMP_dom"/>
</dbReference>
<dbReference type="SMART" id="SM00283">
    <property type="entry name" value="MA"/>
    <property type="match status" value="1"/>
</dbReference>
<feature type="domain" description="Methyl-accepting transducer" evidence="5">
    <location>
        <begin position="401"/>
        <end position="672"/>
    </location>
</feature>
<keyword evidence="4" id="KW-0812">Transmembrane</keyword>
<organism evidence="7 8">
    <name type="scientific">Fusibacter ferrireducens</name>
    <dbReference type="NCBI Taxonomy" id="2785058"/>
    <lineage>
        <taxon>Bacteria</taxon>
        <taxon>Bacillati</taxon>
        <taxon>Bacillota</taxon>
        <taxon>Clostridia</taxon>
        <taxon>Eubacteriales</taxon>
        <taxon>Eubacteriales Family XII. Incertae Sedis</taxon>
        <taxon>Fusibacter</taxon>
    </lineage>
</organism>
<dbReference type="PROSITE" id="PS50885">
    <property type="entry name" value="HAMP"/>
    <property type="match status" value="1"/>
</dbReference>
<dbReference type="CDD" id="cd12913">
    <property type="entry name" value="PDC1_MCP_like"/>
    <property type="match status" value="1"/>
</dbReference>
<evidence type="ECO:0000256" key="4">
    <source>
        <dbReference type="SAM" id="Phobius"/>
    </source>
</evidence>
<dbReference type="Gene3D" id="1.10.287.950">
    <property type="entry name" value="Methyl-accepting chemotaxis protein"/>
    <property type="match status" value="1"/>
</dbReference>
<evidence type="ECO:0000259" key="5">
    <source>
        <dbReference type="PROSITE" id="PS50111"/>
    </source>
</evidence>
<dbReference type="CDD" id="cd12912">
    <property type="entry name" value="PDC2_MCP_like"/>
    <property type="match status" value="1"/>
</dbReference>
<evidence type="ECO:0000256" key="1">
    <source>
        <dbReference type="ARBA" id="ARBA00023224"/>
    </source>
</evidence>
<protein>
    <submittedName>
        <fullName evidence="7">Methyl-accepting chemotaxis protein</fullName>
    </submittedName>
</protein>
<dbReference type="PROSITE" id="PS50111">
    <property type="entry name" value="CHEMOTAXIS_TRANSDUC_2"/>
    <property type="match status" value="1"/>
</dbReference>
<comment type="similarity">
    <text evidence="2">Belongs to the methyl-accepting chemotaxis (MCP) protein family.</text>
</comment>